<comment type="caution">
    <text evidence="1">The sequence shown here is derived from an EMBL/GenBank/DDBJ whole genome shotgun (WGS) entry which is preliminary data.</text>
</comment>
<protein>
    <submittedName>
        <fullName evidence="1">Uncharacterized protein</fullName>
    </submittedName>
</protein>
<dbReference type="EMBL" id="CAUOFW020001284">
    <property type="protein sequence ID" value="CAK9143287.1"/>
    <property type="molecule type" value="Genomic_DNA"/>
</dbReference>
<accession>A0ABC8RER3</accession>
<evidence type="ECO:0000313" key="2">
    <source>
        <dbReference type="Proteomes" id="UP001642360"/>
    </source>
</evidence>
<sequence>YICMKLQQHWERMQIQMLQLQIEQEQQAQQRKVILAEESFSRMFQQWQKQQEEIQQVQLQQWRMVNHDQVDSSLNIDYSKFMSFLEVDNSFFTPWKRHDFDLNSNNLRT</sequence>
<proteinExistence type="predicted"/>
<reference evidence="1 2" key="1">
    <citation type="submission" date="2024-02" db="EMBL/GenBank/DDBJ databases">
        <authorList>
            <person name="Vignale AGUSTIN F."/>
            <person name="Sosa J E."/>
            <person name="Modenutti C."/>
        </authorList>
    </citation>
    <scope>NUCLEOTIDE SEQUENCE [LARGE SCALE GENOMIC DNA]</scope>
</reference>
<dbReference type="AlphaFoldDB" id="A0ABC8RER3"/>
<evidence type="ECO:0000313" key="1">
    <source>
        <dbReference type="EMBL" id="CAK9143287.1"/>
    </source>
</evidence>
<feature type="non-terminal residue" evidence="1">
    <location>
        <position position="1"/>
    </location>
</feature>
<keyword evidence="2" id="KW-1185">Reference proteome</keyword>
<name>A0ABC8RER3_9AQUA</name>
<organism evidence="1 2">
    <name type="scientific">Ilex paraguariensis</name>
    <name type="common">yerba mate</name>
    <dbReference type="NCBI Taxonomy" id="185542"/>
    <lineage>
        <taxon>Eukaryota</taxon>
        <taxon>Viridiplantae</taxon>
        <taxon>Streptophyta</taxon>
        <taxon>Embryophyta</taxon>
        <taxon>Tracheophyta</taxon>
        <taxon>Spermatophyta</taxon>
        <taxon>Magnoliopsida</taxon>
        <taxon>eudicotyledons</taxon>
        <taxon>Gunneridae</taxon>
        <taxon>Pentapetalae</taxon>
        <taxon>asterids</taxon>
        <taxon>campanulids</taxon>
        <taxon>Aquifoliales</taxon>
        <taxon>Aquifoliaceae</taxon>
        <taxon>Ilex</taxon>
    </lineage>
</organism>
<dbReference type="Proteomes" id="UP001642360">
    <property type="component" value="Unassembled WGS sequence"/>
</dbReference>
<gene>
    <name evidence="1" type="ORF">ILEXP_LOCUS10987</name>
</gene>